<comment type="caution">
    <text evidence="2">The sequence shown here is derived from an EMBL/GenBank/DDBJ whole genome shotgun (WGS) entry which is preliminary data.</text>
</comment>
<dbReference type="Proteomes" id="UP000269301">
    <property type="component" value="Unassembled WGS sequence"/>
</dbReference>
<dbReference type="InterPro" id="IPR023606">
    <property type="entry name" value="CoA-Trfase_III_dom_1_sf"/>
</dbReference>
<protein>
    <submittedName>
        <fullName evidence="2">CoA transferase</fullName>
    </submittedName>
</protein>
<evidence type="ECO:0000256" key="1">
    <source>
        <dbReference type="ARBA" id="ARBA00022679"/>
    </source>
</evidence>
<dbReference type="InterPro" id="IPR003673">
    <property type="entry name" value="CoA-Trfase_fam_III"/>
</dbReference>
<keyword evidence="1 2" id="KW-0808">Transferase</keyword>
<dbReference type="AlphaFoldDB" id="A0A495A7M6"/>
<sequence>MLPLEGVTVVSLEQAIAVPFATRQLADLGARVIKVERPETGDFARNYDTTVNGMSSHFVWCNRSKESITLDLKAEEGKEVLRKLLENADVLVQNLAPGALERMGFIPEELTEKNPNLIVSSLSGYGKNGSYEDKKAYDLLIQCEAGLVSVTGSEDTPSKTGISIADIAAGMYVYSGILTALLNRGKTGKGTIMEVSMLEALGEWMGFPMYYSVYGGKEPKRTGASHATIYPYGPFLCGDEKTVFIGLQNEREWKKFCDIVLQEPKLANDDRFDNNSKRSENRQELKGIIEDCFDSLDSAEVIARLDSAQIANARLNNLKDFYEHPQLAARNRWTTVQTPVGEIAALKPPFTMKGINPVMKPVPELGEHTDQILEELGFNKDYVKN</sequence>
<dbReference type="PANTHER" id="PTHR48207:SF3">
    <property type="entry name" value="SUCCINATE--HYDROXYMETHYLGLUTARATE COA-TRANSFERASE"/>
    <property type="match status" value="1"/>
</dbReference>
<dbReference type="RefSeq" id="WP_121203461.1">
    <property type="nucleotide sequence ID" value="NZ_RBZP01000002.1"/>
</dbReference>
<evidence type="ECO:0000313" key="3">
    <source>
        <dbReference type="Proteomes" id="UP000269301"/>
    </source>
</evidence>
<dbReference type="OrthoDB" id="9797653at2"/>
<keyword evidence="3" id="KW-1185">Reference proteome</keyword>
<accession>A0A495A7M6</accession>
<dbReference type="Pfam" id="PF02515">
    <property type="entry name" value="CoA_transf_3"/>
    <property type="match status" value="1"/>
</dbReference>
<dbReference type="EMBL" id="RBZP01000002">
    <property type="protein sequence ID" value="RKQ35790.1"/>
    <property type="molecule type" value="Genomic_DNA"/>
</dbReference>
<evidence type="ECO:0000313" key="2">
    <source>
        <dbReference type="EMBL" id="RKQ35790.1"/>
    </source>
</evidence>
<dbReference type="InterPro" id="IPR044855">
    <property type="entry name" value="CoA-Trfase_III_dom3_sf"/>
</dbReference>
<reference evidence="2 3" key="1">
    <citation type="journal article" date="2016" name="Int. J. Syst. Evol. Microbiol.">
        <title>Oceanobacillus halophilus sp. nov., a novel moderately halophilic bacterium from a hypersaline lake.</title>
        <authorList>
            <person name="Amoozegar M.A."/>
            <person name="Bagheri M."/>
            <person name="Makhdoumi A."/>
            <person name="Nikou M.M."/>
            <person name="Fazeli S.A.S."/>
            <person name="Schumann P."/>
            <person name="Sproer C."/>
            <person name="Sanchez-Porro C."/>
            <person name="Ventosa A."/>
        </authorList>
    </citation>
    <scope>NUCLEOTIDE SEQUENCE [LARGE SCALE GENOMIC DNA]</scope>
    <source>
        <strain evidence="2 3">DSM 23996</strain>
    </source>
</reference>
<organism evidence="2 3">
    <name type="scientific">Oceanobacillus halophilus</name>
    <dbReference type="NCBI Taxonomy" id="930130"/>
    <lineage>
        <taxon>Bacteria</taxon>
        <taxon>Bacillati</taxon>
        <taxon>Bacillota</taxon>
        <taxon>Bacilli</taxon>
        <taxon>Bacillales</taxon>
        <taxon>Bacillaceae</taxon>
        <taxon>Oceanobacillus</taxon>
    </lineage>
</organism>
<gene>
    <name evidence="2" type="ORF">D8M06_05900</name>
</gene>
<dbReference type="GO" id="GO:0008410">
    <property type="term" value="F:CoA-transferase activity"/>
    <property type="evidence" value="ECO:0007669"/>
    <property type="project" value="TreeGrafter"/>
</dbReference>
<dbReference type="Gene3D" id="3.30.1540.10">
    <property type="entry name" value="formyl-coa transferase, domain 3"/>
    <property type="match status" value="1"/>
</dbReference>
<name>A0A495A7M6_9BACI</name>
<dbReference type="Gene3D" id="3.40.50.10540">
    <property type="entry name" value="Crotonobetainyl-coa:carnitine coa-transferase, domain 1"/>
    <property type="match status" value="1"/>
</dbReference>
<proteinExistence type="predicted"/>
<dbReference type="InterPro" id="IPR050483">
    <property type="entry name" value="CoA-transferase_III_domain"/>
</dbReference>
<dbReference type="PANTHER" id="PTHR48207">
    <property type="entry name" value="SUCCINATE--HYDROXYMETHYLGLUTARATE COA-TRANSFERASE"/>
    <property type="match status" value="1"/>
</dbReference>
<dbReference type="SUPFAM" id="SSF89796">
    <property type="entry name" value="CoA-transferase family III (CaiB/BaiF)"/>
    <property type="match status" value="1"/>
</dbReference>